<evidence type="ECO:0000313" key="11">
    <source>
        <dbReference type="EMBL" id="QGG96615.1"/>
    </source>
</evidence>
<dbReference type="CDD" id="cd04169">
    <property type="entry name" value="RF3"/>
    <property type="match status" value="1"/>
</dbReference>
<dbReference type="PROSITE" id="PS00301">
    <property type="entry name" value="G_TR_1"/>
    <property type="match status" value="1"/>
</dbReference>
<dbReference type="SUPFAM" id="SSF54980">
    <property type="entry name" value="EF-G C-terminal domain-like"/>
    <property type="match status" value="1"/>
</dbReference>
<dbReference type="KEGG" id="atq:GH723_16750"/>
<dbReference type="GO" id="GO:0016149">
    <property type="term" value="F:translation release factor activity, codon specific"/>
    <property type="evidence" value="ECO:0007669"/>
    <property type="project" value="UniProtKB-UniRule"/>
</dbReference>
<dbReference type="GO" id="GO:0003924">
    <property type="term" value="F:GTPase activity"/>
    <property type="evidence" value="ECO:0007669"/>
    <property type="project" value="InterPro"/>
</dbReference>
<evidence type="ECO:0000259" key="10">
    <source>
        <dbReference type="PROSITE" id="PS51722"/>
    </source>
</evidence>
<evidence type="ECO:0000256" key="8">
    <source>
        <dbReference type="NCBIfam" id="TIGR00503"/>
    </source>
</evidence>
<keyword evidence="3 7" id="KW-0963">Cytoplasm</keyword>
<proteinExistence type="inferred from homology"/>
<evidence type="ECO:0000256" key="9">
    <source>
        <dbReference type="SAM" id="MobiDB-lite"/>
    </source>
</evidence>
<dbReference type="Pfam" id="PF22042">
    <property type="entry name" value="EF-G_D2"/>
    <property type="match status" value="1"/>
</dbReference>
<protein>
    <recommendedName>
        <fullName evidence="7 8">Peptide chain release factor 3</fullName>
        <shortName evidence="7">RF-3</shortName>
    </recommendedName>
</protein>
<sequence>MSAPAAVLPHLVIAVSPAPDRSAKDDTPAPRPDRPGRVAGRRGDRLPEPVPADPSQEAARRRTFAIISHPDAGKTTLTEKFLLYGGALTSEAGSVKAKGARRSATSDWMELEQKRGISITSTVLQFPYRDHVINLLDTPGHRDFSEDTYRVLAAADAAVMVLDAAKGIEPQTLKLFEVCRERDMPLLTFINKWDRPGRDPLELLDEIEAQIGVHPAPVTWPVGIAGDFRGVIDRRTGDFIRFTRTAGGATEAGEELLAPDEAAEREGEAWTAATGELELLEATGADVDEESFLAGISTPVYFGSALTNFGVRLMLDGVVDLAPAPAPRVDVKDEPRPLDAPFSGFVFKVQANMDRAHRDRLAFFRVCSGRFERGMVVTIDRTGRPFATKYAQQVFGQDRETVEEAWPGDVVGLVNATDVRIGDTLWVDQPVTFAGIPSFAPELFWVARAKDTSRFKQFRSGISQLDEEGVVQVLRDPEIGDQAPVLAAVGQMQFEVAAHRLENEFGAPVELSPTSYTVARRTDAESEPALKSMRGVDVLRRADGTRLALFESSYWLARVEGDHPELVLERLVAEGGS</sequence>
<dbReference type="Gene3D" id="3.40.50.300">
    <property type="entry name" value="P-loop containing nucleotide triphosphate hydrolases"/>
    <property type="match status" value="1"/>
</dbReference>
<evidence type="ECO:0000256" key="6">
    <source>
        <dbReference type="ARBA" id="ARBA00023134"/>
    </source>
</evidence>
<dbReference type="GO" id="GO:0016150">
    <property type="term" value="F:translation release factor activity, codon nonspecific"/>
    <property type="evidence" value="ECO:0007669"/>
    <property type="project" value="TreeGrafter"/>
</dbReference>
<accession>A0A5Q2RTS7</accession>
<dbReference type="InterPro" id="IPR032090">
    <property type="entry name" value="RF3_C"/>
</dbReference>
<comment type="caution">
    <text evidence="7">Lacks conserved residue(s) required for the propagation of feature annotation.</text>
</comment>
<dbReference type="InterPro" id="IPR038467">
    <property type="entry name" value="RF3_dom_3_sf"/>
</dbReference>
<feature type="region of interest" description="Disordered" evidence="9">
    <location>
        <begin position="15"/>
        <end position="58"/>
    </location>
</feature>
<keyword evidence="5 7" id="KW-0648">Protein biosynthesis</keyword>
<feature type="domain" description="Tr-type G" evidence="10">
    <location>
        <begin position="59"/>
        <end position="328"/>
    </location>
</feature>
<dbReference type="NCBIfam" id="NF001964">
    <property type="entry name" value="PRK00741.1"/>
    <property type="match status" value="1"/>
</dbReference>
<dbReference type="HAMAP" id="MF_00072">
    <property type="entry name" value="Rel_fac_3"/>
    <property type="match status" value="1"/>
</dbReference>
<feature type="binding site" evidence="7">
    <location>
        <begin position="137"/>
        <end position="141"/>
    </location>
    <ligand>
        <name>GTP</name>
        <dbReference type="ChEBI" id="CHEBI:37565"/>
    </ligand>
</feature>
<dbReference type="Gene3D" id="3.30.70.3280">
    <property type="entry name" value="Peptide chain release factor 3, domain III"/>
    <property type="match status" value="1"/>
</dbReference>
<dbReference type="SUPFAM" id="SSF52540">
    <property type="entry name" value="P-loop containing nucleoside triphosphate hydrolases"/>
    <property type="match status" value="1"/>
</dbReference>
<dbReference type="InterPro" id="IPR004548">
    <property type="entry name" value="PrfC"/>
</dbReference>
<comment type="subcellular location">
    <subcellularLocation>
        <location evidence="1 7">Cytoplasm</location>
    </subcellularLocation>
</comment>
<dbReference type="EMBL" id="CP045851">
    <property type="protein sequence ID" value="QGG96615.1"/>
    <property type="molecule type" value="Genomic_DNA"/>
</dbReference>
<dbReference type="SUPFAM" id="SSF50447">
    <property type="entry name" value="Translation proteins"/>
    <property type="match status" value="1"/>
</dbReference>
<dbReference type="InterPro" id="IPR031157">
    <property type="entry name" value="G_TR_CS"/>
</dbReference>
<comment type="similarity">
    <text evidence="2 7">Belongs to the TRAFAC class translation factor GTPase superfamily. Classic translation factor GTPase family. PrfC subfamily.</text>
</comment>
<feature type="compositionally biased region" description="Basic and acidic residues" evidence="9">
    <location>
        <begin position="21"/>
        <end position="47"/>
    </location>
</feature>
<feature type="binding site" evidence="7">
    <location>
        <begin position="68"/>
        <end position="75"/>
    </location>
    <ligand>
        <name>GTP</name>
        <dbReference type="ChEBI" id="CHEBI:37565"/>
    </ligand>
</feature>
<evidence type="ECO:0000256" key="5">
    <source>
        <dbReference type="ARBA" id="ARBA00022917"/>
    </source>
</evidence>
<comment type="function">
    <text evidence="7">Increases the formation of ribosomal termination complexes and stimulates activities of RF-1 and RF-2. It binds guanine nucleotides and has strong preference for UGA stop codons. It may interact directly with the ribosome. The stimulation of RF-1 and RF-2 is significantly reduced by GTP and GDP, but not by GMP.</text>
</comment>
<dbReference type="AlphaFoldDB" id="A0A5Q2RTS7"/>
<reference evidence="11 12" key="1">
    <citation type="submission" date="2019-11" db="EMBL/GenBank/DDBJ databases">
        <authorList>
            <person name="He Y."/>
        </authorList>
    </citation>
    <scope>NUCLEOTIDE SEQUENCE [LARGE SCALE GENOMIC DNA]</scope>
    <source>
        <strain evidence="11 12">SCSIO 58843</strain>
    </source>
</reference>
<dbReference type="InterPro" id="IPR041732">
    <property type="entry name" value="RF3_GTP-bd"/>
</dbReference>
<dbReference type="InterPro" id="IPR009000">
    <property type="entry name" value="Transl_B-barrel_sf"/>
</dbReference>
<evidence type="ECO:0000256" key="7">
    <source>
        <dbReference type="HAMAP-Rule" id="MF_00072"/>
    </source>
</evidence>
<dbReference type="Proteomes" id="UP000334019">
    <property type="component" value="Chromosome"/>
</dbReference>
<keyword evidence="4 7" id="KW-0547">Nucleotide-binding</keyword>
<dbReference type="GO" id="GO:0005525">
    <property type="term" value="F:GTP binding"/>
    <property type="evidence" value="ECO:0007669"/>
    <property type="project" value="UniProtKB-UniRule"/>
</dbReference>
<dbReference type="Pfam" id="PF16658">
    <property type="entry name" value="RF3_C"/>
    <property type="match status" value="1"/>
</dbReference>
<evidence type="ECO:0000313" key="12">
    <source>
        <dbReference type="Proteomes" id="UP000334019"/>
    </source>
</evidence>
<name>A0A5Q2RTS7_9ACTN</name>
<evidence type="ECO:0000256" key="4">
    <source>
        <dbReference type="ARBA" id="ARBA00022741"/>
    </source>
</evidence>
<dbReference type="NCBIfam" id="TIGR00231">
    <property type="entry name" value="small_GTP"/>
    <property type="match status" value="1"/>
</dbReference>
<dbReference type="InterPro" id="IPR000795">
    <property type="entry name" value="T_Tr_GTP-bd_dom"/>
</dbReference>
<dbReference type="Pfam" id="PF00009">
    <property type="entry name" value="GTP_EFTU"/>
    <property type="match status" value="1"/>
</dbReference>
<evidence type="ECO:0000256" key="3">
    <source>
        <dbReference type="ARBA" id="ARBA00022490"/>
    </source>
</evidence>
<evidence type="ECO:0000256" key="1">
    <source>
        <dbReference type="ARBA" id="ARBA00004496"/>
    </source>
</evidence>
<organism evidence="11 12">
    <name type="scientific">Actinomarinicola tropica</name>
    <dbReference type="NCBI Taxonomy" id="2789776"/>
    <lineage>
        <taxon>Bacteria</taxon>
        <taxon>Bacillati</taxon>
        <taxon>Actinomycetota</taxon>
        <taxon>Acidimicrobiia</taxon>
        <taxon>Acidimicrobiales</taxon>
        <taxon>Iamiaceae</taxon>
        <taxon>Actinomarinicola</taxon>
    </lineage>
</organism>
<dbReference type="PANTHER" id="PTHR43556:SF2">
    <property type="entry name" value="PEPTIDE CHAIN RELEASE FACTOR RF3"/>
    <property type="match status" value="1"/>
</dbReference>
<dbReference type="InterPro" id="IPR053905">
    <property type="entry name" value="EF-G-like_DII"/>
</dbReference>
<dbReference type="GO" id="GO:0005829">
    <property type="term" value="C:cytosol"/>
    <property type="evidence" value="ECO:0007669"/>
    <property type="project" value="TreeGrafter"/>
</dbReference>
<evidence type="ECO:0000256" key="2">
    <source>
        <dbReference type="ARBA" id="ARBA00009978"/>
    </source>
</evidence>
<dbReference type="PROSITE" id="PS51722">
    <property type="entry name" value="G_TR_2"/>
    <property type="match status" value="1"/>
</dbReference>
<dbReference type="NCBIfam" id="TIGR00503">
    <property type="entry name" value="prfC"/>
    <property type="match status" value="1"/>
</dbReference>
<dbReference type="Gene3D" id="2.40.30.10">
    <property type="entry name" value="Translation factors"/>
    <property type="match status" value="1"/>
</dbReference>
<keyword evidence="6 7" id="KW-0342">GTP-binding</keyword>
<dbReference type="InterPro" id="IPR035647">
    <property type="entry name" value="EFG_III/V"/>
</dbReference>
<dbReference type="InterPro" id="IPR005225">
    <property type="entry name" value="Small_GTP-bd"/>
</dbReference>
<dbReference type="FunFam" id="3.40.50.300:FF:000542">
    <property type="entry name" value="Peptide chain release factor 3"/>
    <property type="match status" value="1"/>
</dbReference>
<gene>
    <name evidence="7" type="primary">prfC</name>
    <name evidence="11" type="ORF">GH723_16750</name>
</gene>
<dbReference type="InterPro" id="IPR027417">
    <property type="entry name" value="P-loop_NTPase"/>
</dbReference>
<dbReference type="PRINTS" id="PR00315">
    <property type="entry name" value="ELONGATNFCT"/>
</dbReference>
<dbReference type="PANTHER" id="PTHR43556">
    <property type="entry name" value="PEPTIDE CHAIN RELEASE FACTOR RF3"/>
    <property type="match status" value="1"/>
</dbReference>
<keyword evidence="12" id="KW-1185">Reference proteome</keyword>
<dbReference type="GO" id="GO:0006449">
    <property type="term" value="P:regulation of translational termination"/>
    <property type="evidence" value="ECO:0007669"/>
    <property type="project" value="UniProtKB-UniRule"/>
</dbReference>